<organism evidence="1 2">
    <name type="scientific">Chaetorhynchus papuensis</name>
    <name type="common">pygmy drongo</name>
    <dbReference type="NCBI Taxonomy" id="254446"/>
    <lineage>
        <taxon>Eukaryota</taxon>
        <taxon>Metazoa</taxon>
        <taxon>Chordata</taxon>
        <taxon>Craniata</taxon>
        <taxon>Vertebrata</taxon>
        <taxon>Euteleostomi</taxon>
        <taxon>Archelosauria</taxon>
        <taxon>Archosauria</taxon>
        <taxon>Dinosauria</taxon>
        <taxon>Saurischia</taxon>
        <taxon>Theropoda</taxon>
        <taxon>Coelurosauria</taxon>
        <taxon>Aves</taxon>
        <taxon>Neognathae</taxon>
        <taxon>Neoaves</taxon>
        <taxon>Telluraves</taxon>
        <taxon>Australaves</taxon>
        <taxon>Passeriformes</taxon>
        <taxon>Rhipiduridae</taxon>
        <taxon>Chaetorhynchus</taxon>
    </lineage>
</organism>
<dbReference type="Proteomes" id="UP000541605">
    <property type="component" value="Unassembled WGS sequence"/>
</dbReference>
<sequence length="96" mass="10921">QLKETLSLPPVGENLFLDLMERIAQVLNISDSWICRGALTTELWPWKGISLSVPEILLQLPKPQQWNKTKISREHRPEGWMLNSGVIGEECIGREG</sequence>
<feature type="non-terminal residue" evidence="1">
    <location>
        <position position="1"/>
    </location>
</feature>
<name>A0A7K8JGA0_9PASS</name>
<dbReference type="AlphaFoldDB" id="A0A7K8JGA0"/>
<feature type="non-terminal residue" evidence="1">
    <location>
        <position position="96"/>
    </location>
</feature>
<reference evidence="1 2" key="1">
    <citation type="submission" date="2019-09" db="EMBL/GenBank/DDBJ databases">
        <title>Bird 10,000 Genomes (B10K) Project - Family phase.</title>
        <authorList>
            <person name="Zhang G."/>
        </authorList>
    </citation>
    <scope>NUCLEOTIDE SEQUENCE [LARGE SCALE GENOMIC DNA]</scope>
    <source>
        <strain evidence="1">B10K-CU-031-19</strain>
        <tissue evidence="1">Muscle</tissue>
    </source>
</reference>
<evidence type="ECO:0000313" key="1">
    <source>
        <dbReference type="EMBL" id="NXE03122.1"/>
    </source>
</evidence>
<accession>A0A7K8JGA0</accession>
<gene>
    <name evidence="1" type="primary">Erv31</name>
    <name evidence="1" type="ORF">CHAPAP_R15878</name>
</gene>
<proteinExistence type="predicted"/>
<protein>
    <submittedName>
        <fullName evidence="1">ENR1 protein</fullName>
    </submittedName>
</protein>
<comment type="caution">
    <text evidence="1">The sequence shown here is derived from an EMBL/GenBank/DDBJ whole genome shotgun (WGS) entry which is preliminary data.</text>
</comment>
<evidence type="ECO:0000313" key="2">
    <source>
        <dbReference type="Proteomes" id="UP000541605"/>
    </source>
</evidence>
<dbReference type="EMBL" id="VWYX01004022">
    <property type="protein sequence ID" value="NXE03122.1"/>
    <property type="molecule type" value="Genomic_DNA"/>
</dbReference>
<keyword evidence="2" id="KW-1185">Reference proteome</keyword>